<evidence type="ECO:0000313" key="3">
    <source>
        <dbReference type="Proteomes" id="UP001470230"/>
    </source>
</evidence>
<comment type="caution">
    <text evidence="2">The sequence shown here is derived from an EMBL/GenBank/DDBJ whole genome shotgun (WGS) entry which is preliminary data.</text>
</comment>
<dbReference type="Proteomes" id="UP001470230">
    <property type="component" value="Unassembled WGS sequence"/>
</dbReference>
<feature type="compositionally biased region" description="Polar residues" evidence="1">
    <location>
        <begin position="93"/>
        <end position="109"/>
    </location>
</feature>
<accession>A0ABR2L5E4</accession>
<name>A0ABR2L5E4_9EUKA</name>
<feature type="region of interest" description="Disordered" evidence="1">
    <location>
        <begin position="93"/>
        <end position="124"/>
    </location>
</feature>
<reference evidence="2 3" key="1">
    <citation type="submission" date="2024-04" db="EMBL/GenBank/DDBJ databases">
        <title>Tritrichomonas musculus Genome.</title>
        <authorList>
            <person name="Alves-Ferreira E."/>
            <person name="Grigg M."/>
            <person name="Lorenzi H."/>
            <person name="Galac M."/>
        </authorList>
    </citation>
    <scope>NUCLEOTIDE SEQUENCE [LARGE SCALE GENOMIC DNA]</scope>
    <source>
        <strain evidence="2 3">EAF2021</strain>
    </source>
</reference>
<sequence>MRLSKNDQIRDTLPEFRDITCIAMRILAFANSEASCERVIKKQRLAIGTFNQNRDNDGKINQEVVKDIRRQINEAATNAKDVLIRDVFSGNSTAPQFAPSSQQDQSHLNQDYPALPEDDNDFLD</sequence>
<evidence type="ECO:0000256" key="1">
    <source>
        <dbReference type="SAM" id="MobiDB-lite"/>
    </source>
</evidence>
<dbReference type="EMBL" id="JAPFFF010000001">
    <property type="protein sequence ID" value="KAK8898437.1"/>
    <property type="molecule type" value="Genomic_DNA"/>
</dbReference>
<gene>
    <name evidence="2" type="ORF">M9Y10_000724</name>
</gene>
<keyword evidence="3" id="KW-1185">Reference proteome</keyword>
<organism evidence="2 3">
    <name type="scientific">Tritrichomonas musculus</name>
    <dbReference type="NCBI Taxonomy" id="1915356"/>
    <lineage>
        <taxon>Eukaryota</taxon>
        <taxon>Metamonada</taxon>
        <taxon>Parabasalia</taxon>
        <taxon>Tritrichomonadida</taxon>
        <taxon>Tritrichomonadidae</taxon>
        <taxon>Tritrichomonas</taxon>
    </lineage>
</organism>
<proteinExistence type="predicted"/>
<evidence type="ECO:0000313" key="2">
    <source>
        <dbReference type="EMBL" id="KAK8898437.1"/>
    </source>
</evidence>
<protein>
    <submittedName>
        <fullName evidence="2">Uncharacterized protein</fullName>
    </submittedName>
</protein>